<protein>
    <submittedName>
        <fullName evidence="2">Uncharacterized protein</fullName>
    </submittedName>
</protein>
<proteinExistence type="predicted"/>
<comment type="caution">
    <text evidence="2">The sequence shown here is derived from an EMBL/GenBank/DDBJ whole genome shotgun (WGS) entry which is preliminary data.</text>
</comment>
<organism evidence="2 3">
    <name type="scientific">Mycena pura</name>
    <dbReference type="NCBI Taxonomy" id="153505"/>
    <lineage>
        <taxon>Eukaryota</taxon>
        <taxon>Fungi</taxon>
        <taxon>Dikarya</taxon>
        <taxon>Basidiomycota</taxon>
        <taxon>Agaricomycotina</taxon>
        <taxon>Agaricomycetes</taxon>
        <taxon>Agaricomycetidae</taxon>
        <taxon>Agaricales</taxon>
        <taxon>Marasmiineae</taxon>
        <taxon>Mycenaceae</taxon>
        <taxon>Mycena</taxon>
    </lineage>
</organism>
<accession>A0AAD6YD59</accession>
<sequence>METLEITVANPTAKSTQPRNPALWASLSSDNFGLTWWNTIFEVDEVNGNIPTLRAKRKETRIGSKFSIKRSQELIPAALGIHVACLVDDVSQRRTFEPMGGATGLNEMLVEHEHAAKKQVQTRVEDGDQARAGTRLDPADPTIPTDSTPGVGLGAIKMGLRPRNTSAGVTRISRQGRGSSNRQIRESHSTELSPIVQSGKMGLGYQKWDSAIKCGTGRIYYLRTGAEARSGRLD</sequence>
<evidence type="ECO:0000313" key="3">
    <source>
        <dbReference type="Proteomes" id="UP001219525"/>
    </source>
</evidence>
<evidence type="ECO:0000313" key="2">
    <source>
        <dbReference type="EMBL" id="KAJ7210107.1"/>
    </source>
</evidence>
<feature type="compositionally biased region" description="Polar residues" evidence="1">
    <location>
        <begin position="165"/>
        <end position="182"/>
    </location>
</feature>
<evidence type="ECO:0000256" key="1">
    <source>
        <dbReference type="SAM" id="MobiDB-lite"/>
    </source>
</evidence>
<keyword evidence="3" id="KW-1185">Reference proteome</keyword>
<name>A0AAD6YD59_9AGAR</name>
<gene>
    <name evidence="2" type="ORF">GGX14DRAFT_394902</name>
</gene>
<dbReference type="EMBL" id="JARJCW010000029">
    <property type="protein sequence ID" value="KAJ7210107.1"/>
    <property type="molecule type" value="Genomic_DNA"/>
</dbReference>
<reference evidence="2" key="1">
    <citation type="submission" date="2023-03" db="EMBL/GenBank/DDBJ databases">
        <title>Massive genome expansion in bonnet fungi (Mycena s.s.) driven by repeated elements and novel gene families across ecological guilds.</title>
        <authorList>
            <consortium name="Lawrence Berkeley National Laboratory"/>
            <person name="Harder C.B."/>
            <person name="Miyauchi S."/>
            <person name="Viragh M."/>
            <person name="Kuo A."/>
            <person name="Thoen E."/>
            <person name="Andreopoulos B."/>
            <person name="Lu D."/>
            <person name="Skrede I."/>
            <person name="Drula E."/>
            <person name="Henrissat B."/>
            <person name="Morin E."/>
            <person name="Kohler A."/>
            <person name="Barry K."/>
            <person name="LaButti K."/>
            <person name="Morin E."/>
            <person name="Salamov A."/>
            <person name="Lipzen A."/>
            <person name="Mereny Z."/>
            <person name="Hegedus B."/>
            <person name="Baldrian P."/>
            <person name="Stursova M."/>
            <person name="Weitz H."/>
            <person name="Taylor A."/>
            <person name="Grigoriev I.V."/>
            <person name="Nagy L.G."/>
            <person name="Martin F."/>
            <person name="Kauserud H."/>
        </authorList>
    </citation>
    <scope>NUCLEOTIDE SEQUENCE</scope>
    <source>
        <strain evidence="2">9144</strain>
    </source>
</reference>
<feature type="region of interest" description="Disordered" evidence="1">
    <location>
        <begin position="121"/>
        <end position="151"/>
    </location>
</feature>
<feature type="region of interest" description="Disordered" evidence="1">
    <location>
        <begin position="165"/>
        <end position="190"/>
    </location>
</feature>
<dbReference type="AlphaFoldDB" id="A0AAD6YD59"/>
<dbReference type="Proteomes" id="UP001219525">
    <property type="component" value="Unassembled WGS sequence"/>
</dbReference>